<evidence type="ECO:0000313" key="3">
    <source>
        <dbReference type="EMBL" id="MBA8848255.1"/>
    </source>
</evidence>
<keyword evidence="4" id="KW-1185">Reference proteome</keyword>
<evidence type="ECO:0000259" key="2">
    <source>
        <dbReference type="Pfam" id="PF00496"/>
    </source>
</evidence>
<dbReference type="GO" id="GO:0015833">
    <property type="term" value="P:peptide transport"/>
    <property type="evidence" value="ECO:0007669"/>
    <property type="project" value="TreeGrafter"/>
</dbReference>
<dbReference type="PIRSF" id="PIRSF002741">
    <property type="entry name" value="MppA"/>
    <property type="match status" value="1"/>
</dbReference>
<dbReference type="Proteomes" id="UP000585905">
    <property type="component" value="Unassembled WGS sequence"/>
</dbReference>
<feature type="domain" description="Solute-binding protein family 5" evidence="2">
    <location>
        <begin position="98"/>
        <end position="480"/>
    </location>
</feature>
<evidence type="ECO:0000256" key="1">
    <source>
        <dbReference type="SAM" id="SignalP"/>
    </source>
</evidence>
<feature type="chain" id="PRO_5038691568" evidence="1">
    <location>
        <begin position="35"/>
        <end position="569"/>
    </location>
</feature>
<dbReference type="Gene3D" id="3.40.190.10">
    <property type="entry name" value="Periplasmic binding protein-like II"/>
    <property type="match status" value="1"/>
</dbReference>
<dbReference type="SUPFAM" id="SSF53850">
    <property type="entry name" value="Periplasmic binding protein-like II"/>
    <property type="match status" value="1"/>
</dbReference>
<evidence type="ECO:0000313" key="4">
    <source>
        <dbReference type="Proteomes" id="UP000585905"/>
    </source>
</evidence>
<proteinExistence type="predicted"/>
<dbReference type="AlphaFoldDB" id="A0A839EG06"/>
<dbReference type="RefSeq" id="WP_182491052.1">
    <property type="nucleotide sequence ID" value="NZ_BAAAOV010000004.1"/>
</dbReference>
<organism evidence="3 4">
    <name type="scientific">Microcella alkalica</name>
    <dbReference type="NCBI Taxonomy" id="355930"/>
    <lineage>
        <taxon>Bacteria</taxon>
        <taxon>Bacillati</taxon>
        <taxon>Actinomycetota</taxon>
        <taxon>Actinomycetes</taxon>
        <taxon>Micrococcales</taxon>
        <taxon>Microbacteriaceae</taxon>
        <taxon>Microcella</taxon>
    </lineage>
</organism>
<sequence length="569" mass="62716">MITTPSGTPSAPRARRRIIPAVAGAAALTLLVSACGGATQTGTNSGDELRNAGVIVHHQNGEPRSLDPARTEQGEKGEAFIDNVYERLVDVGPDGPDLIPSLATEVPTVENGLVTEDRLTYTFPLREGVVFHDGTEFTADDVVYSWERVMTMNLPEGQASVLVDSVESLRAVDEFTFEVTIQEPDASFLYSVVLNTVASVVSPDAVESNGGVEADAPNEWMDANMVGTGPYRFGEWNRGQSLTMVINEDYWGEPAKAEVRWDITPEESSRVIALQAGDADIIDISPSNVDDLDGVDGVSISAEGLLLEPIHLGFNMRADELPSGDTIPSDFFADKRIRQAFSHAFDYETYIASFLDGYGARYSAYIPQGVFGYDETAPVYEYDLERAAELMEETTYWDEGFTVSVLVQAGEPEFEGVALLMKDGIEKVNPNFRVNVVNQAETQFDDNLGEDPVPYALWVKNADPGADPHQFFDPYQHPDGDWGAKHGMRDAYEDPDLIAELIDAGKSTVDPDERAEIYAELQRILHDDPMWVYAAQEGLAYPYRSWLDGFTVNPLWRGPHYEYYSKPTG</sequence>
<dbReference type="GO" id="GO:0042597">
    <property type="term" value="C:periplasmic space"/>
    <property type="evidence" value="ECO:0007669"/>
    <property type="project" value="UniProtKB-ARBA"/>
</dbReference>
<dbReference type="CDD" id="cd08512">
    <property type="entry name" value="PBP2_NikA_DppA_OppA_like_7"/>
    <property type="match status" value="1"/>
</dbReference>
<name>A0A839EG06_9MICO</name>
<dbReference type="Pfam" id="PF00496">
    <property type="entry name" value="SBP_bac_5"/>
    <property type="match status" value="1"/>
</dbReference>
<dbReference type="Gene3D" id="3.10.105.10">
    <property type="entry name" value="Dipeptide-binding Protein, Domain 3"/>
    <property type="match status" value="1"/>
</dbReference>
<reference evidence="3 4" key="1">
    <citation type="submission" date="2020-07" db="EMBL/GenBank/DDBJ databases">
        <title>Sequencing the genomes of 1000 actinobacteria strains.</title>
        <authorList>
            <person name="Klenk H.-P."/>
        </authorList>
    </citation>
    <scope>NUCLEOTIDE SEQUENCE [LARGE SCALE GENOMIC DNA]</scope>
    <source>
        <strain evidence="3 4">DSM 19663</strain>
    </source>
</reference>
<dbReference type="InterPro" id="IPR039424">
    <property type="entry name" value="SBP_5"/>
</dbReference>
<dbReference type="InterPro" id="IPR030678">
    <property type="entry name" value="Peptide/Ni-bd"/>
</dbReference>
<dbReference type="GO" id="GO:1904680">
    <property type="term" value="F:peptide transmembrane transporter activity"/>
    <property type="evidence" value="ECO:0007669"/>
    <property type="project" value="TreeGrafter"/>
</dbReference>
<protein>
    <submittedName>
        <fullName evidence="3">Peptide/nickel transport system substrate-binding protein</fullName>
    </submittedName>
</protein>
<dbReference type="GO" id="GO:0043190">
    <property type="term" value="C:ATP-binding cassette (ABC) transporter complex"/>
    <property type="evidence" value="ECO:0007669"/>
    <property type="project" value="InterPro"/>
</dbReference>
<dbReference type="EMBL" id="JACGWX010000004">
    <property type="protein sequence ID" value="MBA8848255.1"/>
    <property type="molecule type" value="Genomic_DNA"/>
</dbReference>
<feature type="signal peptide" evidence="1">
    <location>
        <begin position="1"/>
        <end position="34"/>
    </location>
</feature>
<dbReference type="PANTHER" id="PTHR30290">
    <property type="entry name" value="PERIPLASMIC BINDING COMPONENT OF ABC TRANSPORTER"/>
    <property type="match status" value="1"/>
</dbReference>
<comment type="caution">
    <text evidence="3">The sequence shown here is derived from an EMBL/GenBank/DDBJ whole genome shotgun (WGS) entry which is preliminary data.</text>
</comment>
<accession>A0A839EG06</accession>
<gene>
    <name evidence="3" type="ORF">FHX53_001854</name>
</gene>
<keyword evidence="1" id="KW-0732">Signal</keyword>
<dbReference type="InterPro" id="IPR000914">
    <property type="entry name" value="SBP_5_dom"/>
</dbReference>